<evidence type="ECO:0000313" key="9">
    <source>
        <dbReference type="EMBL" id="KAK4726242.1"/>
    </source>
</evidence>
<dbReference type="PRINTS" id="PR00404">
    <property type="entry name" value="MADSDOMAIN"/>
</dbReference>
<evidence type="ECO:0000256" key="3">
    <source>
        <dbReference type="ARBA" id="ARBA00023125"/>
    </source>
</evidence>
<dbReference type="GO" id="GO:0003700">
    <property type="term" value="F:DNA-binding transcription factor activity"/>
    <property type="evidence" value="ECO:0007669"/>
    <property type="project" value="InterPro"/>
</dbReference>
<keyword evidence="3" id="KW-0238">DNA-binding</keyword>
<accession>A0AAV9LLS9</accession>
<feature type="domain" description="MADS-box" evidence="7">
    <location>
        <begin position="1"/>
        <end position="61"/>
    </location>
</feature>
<sequence>MGRGKILIRRIDNSTSRQVTFSKRRTGLLKKAKELAILCDAEVGVIIFSSTSKLYDYANTSMKSVIERYNKAKEDNTHKLGDPSSEVKFWQREAALLRQQLGNLQRNHRKMMGEELSGLNVKDLQNLEKQLEMSLRGVRVKKDQILIDEVQELNRMRNFSHQENKELYKKLDLVRQENMELYKKVYETREANAASRNAMSSNSLSVNEDPLAPLHLQLSQPQLQHYEMPGTTKLR</sequence>
<dbReference type="GO" id="GO:0045944">
    <property type="term" value="P:positive regulation of transcription by RNA polymerase II"/>
    <property type="evidence" value="ECO:0007669"/>
    <property type="project" value="InterPro"/>
</dbReference>
<comment type="subcellular location">
    <subcellularLocation>
        <location evidence="1">Nucleus</location>
    </subcellularLocation>
</comment>
<evidence type="ECO:0000256" key="1">
    <source>
        <dbReference type="ARBA" id="ARBA00004123"/>
    </source>
</evidence>
<dbReference type="SUPFAM" id="SSF55455">
    <property type="entry name" value="SRF-like"/>
    <property type="match status" value="1"/>
</dbReference>
<evidence type="ECO:0000256" key="2">
    <source>
        <dbReference type="ARBA" id="ARBA00023015"/>
    </source>
</evidence>
<reference evidence="9 10" key="1">
    <citation type="submission" date="2023-10" db="EMBL/GenBank/DDBJ databases">
        <title>Genome-Wide Identification Analysis in wild type Solanum Pinnatisectum Reveals Some Genes Defensing Phytophthora Infestans.</title>
        <authorList>
            <person name="Sun C."/>
        </authorList>
    </citation>
    <scope>NUCLEOTIDE SEQUENCE [LARGE SCALE GENOMIC DNA]</scope>
    <source>
        <strain evidence="9">LQN</strain>
        <tissue evidence="9">Leaf</tissue>
    </source>
</reference>
<comment type="caution">
    <text evidence="9">The sequence shown here is derived from an EMBL/GenBank/DDBJ whole genome shotgun (WGS) entry which is preliminary data.</text>
</comment>
<dbReference type="SMART" id="SM00432">
    <property type="entry name" value="MADS"/>
    <property type="match status" value="1"/>
</dbReference>
<protein>
    <recommendedName>
        <fullName evidence="11">MADS-box transcription factor 23-like</fullName>
    </recommendedName>
</protein>
<dbReference type="PROSITE" id="PS00350">
    <property type="entry name" value="MADS_BOX_1"/>
    <property type="match status" value="1"/>
</dbReference>
<name>A0AAV9LLS9_9SOLN</name>
<gene>
    <name evidence="9" type="ORF">R3W88_031159</name>
</gene>
<evidence type="ECO:0000259" key="8">
    <source>
        <dbReference type="PROSITE" id="PS51297"/>
    </source>
</evidence>
<dbReference type="PROSITE" id="PS51297">
    <property type="entry name" value="K_BOX"/>
    <property type="match status" value="1"/>
</dbReference>
<evidence type="ECO:0000259" key="7">
    <source>
        <dbReference type="PROSITE" id="PS50066"/>
    </source>
</evidence>
<dbReference type="Proteomes" id="UP001311915">
    <property type="component" value="Unassembled WGS sequence"/>
</dbReference>
<dbReference type="InterPro" id="IPR002487">
    <property type="entry name" value="TF_Kbox"/>
</dbReference>
<dbReference type="PANTHER" id="PTHR48019">
    <property type="entry name" value="SERUM RESPONSE FACTOR HOMOLOG"/>
    <property type="match status" value="1"/>
</dbReference>
<feature type="domain" description="K-box" evidence="8">
    <location>
        <begin position="87"/>
        <end position="177"/>
    </location>
</feature>
<dbReference type="InterPro" id="IPR033896">
    <property type="entry name" value="MEF2-like_N"/>
</dbReference>
<keyword evidence="5" id="KW-0539">Nucleus</keyword>
<evidence type="ECO:0008006" key="11">
    <source>
        <dbReference type="Google" id="ProtNLM"/>
    </source>
</evidence>
<dbReference type="AlphaFoldDB" id="A0AAV9LLS9"/>
<keyword evidence="4" id="KW-0804">Transcription</keyword>
<dbReference type="EMBL" id="JAWPEI010000005">
    <property type="protein sequence ID" value="KAK4726242.1"/>
    <property type="molecule type" value="Genomic_DNA"/>
</dbReference>
<proteinExistence type="predicted"/>
<keyword evidence="2" id="KW-0805">Transcription regulation</keyword>
<dbReference type="Pfam" id="PF01486">
    <property type="entry name" value="K-box"/>
    <property type="match status" value="1"/>
</dbReference>
<dbReference type="InterPro" id="IPR002100">
    <property type="entry name" value="TF_MADSbox"/>
</dbReference>
<keyword evidence="10" id="KW-1185">Reference proteome</keyword>
<feature type="region of interest" description="Disordered" evidence="6">
    <location>
        <begin position="216"/>
        <end position="235"/>
    </location>
</feature>
<dbReference type="InterPro" id="IPR050142">
    <property type="entry name" value="MADS-box/MEF2_TF"/>
</dbReference>
<dbReference type="CDD" id="cd00265">
    <property type="entry name" value="MADS_MEF2_like"/>
    <property type="match status" value="1"/>
</dbReference>
<organism evidence="9 10">
    <name type="scientific">Solanum pinnatisectum</name>
    <name type="common">tansyleaf nightshade</name>
    <dbReference type="NCBI Taxonomy" id="50273"/>
    <lineage>
        <taxon>Eukaryota</taxon>
        <taxon>Viridiplantae</taxon>
        <taxon>Streptophyta</taxon>
        <taxon>Embryophyta</taxon>
        <taxon>Tracheophyta</taxon>
        <taxon>Spermatophyta</taxon>
        <taxon>Magnoliopsida</taxon>
        <taxon>eudicotyledons</taxon>
        <taxon>Gunneridae</taxon>
        <taxon>Pentapetalae</taxon>
        <taxon>asterids</taxon>
        <taxon>lamiids</taxon>
        <taxon>Solanales</taxon>
        <taxon>Solanaceae</taxon>
        <taxon>Solanoideae</taxon>
        <taxon>Solaneae</taxon>
        <taxon>Solanum</taxon>
    </lineage>
</organism>
<evidence type="ECO:0000313" key="10">
    <source>
        <dbReference type="Proteomes" id="UP001311915"/>
    </source>
</evidence>
<evidence type="ECO:0000256" key="6">
    <source>
        <dbReference type="SAM" id="MobiDB-lite"/>
    </source>
</evidence>
<dbReference type="GO" id="GO:0005634">
    <property type="term" value="C:nucleus"/>
    <property type="evidence" value="ECO:0007669"/>
    <property type="project" value="UniProtKB-SubCell"/>
</dbReference>
<evidence type="ECO:0000256" key="5">
    <source>
        <dbReference type="ARBA" id="ARBA00023242"/>
    </source>
</evidence>
<dbReference type="Pfam" id="PF00319">
    <property type="entry name" value="SRF-TF"/>
    <property type="match status" value="1"/>
</dbReference>
<evidence type="ECO:0000256" key="4">
    <source>
        <dbReference type="ARBA" id="ARBA00023163"/>
    </source>
</evidence>
<dbReference type="Gene3D" id="3.40.1810.10">
    <property type="entry name" value="Transcription factor, MADS-box"/>
    <property type="match status" value="1"/>
</dbReference>
<dbReference type="GO" id="GO:0046983">
    <property type="term" value="F:protein dimerization activity"/>
    <property type="evidence" value="ECO:0007669"/>
    <property type="project" value="InterPro"/>
</dbReference>
<dbReference type="InterPro" id="IPR036879">
    <property type="entry name" value="TF_MADSbox_sf"/>
</dbReference>
<dbReference type="PROSITE" id="PS50066">
    <property type="entry name" value="MADS_BOX_2"/>
    <property type="match status" value="1"/>
</dbReference>
<dbReference type="GO" id="GO:0000977">
    <property type="term" value="F:RNA polymerase II transcription regulatory region sequence-specific DNA binding"/>
    <property type="evidence" value="ECO:0007669"/>
    <property type="project" value="InterPro"/>
</dbReference>